<protein>
    <submittedName>
        <fullName evidence="4">(thale cress) hypothetical protein</fullName>
    </submittedName>
</protein>
<dbReference type="OMA" id="CVRNSAQ"/>
<reference evidence="5" key="2">
    <citation type="submission" date="2016-03" db="EMBL/GenBank/DDBJ databases">
        <title>Full-length assembly of Arabidopsis thaliana Ler reveals the complement of translocations and inversions.</title>
        <authorList>
            <person name="Zapata L."/>
            <person name="Schneeberger K."/>
            <person name="Ossowski S."/>
        </authorList>
    </citation>
    <scope>NUCLEOTIDE SEQUENCE [LARGE SCALE GENOMIC DNA]</scope>
    <source>
        <tissue evidence="5">Leaf</tissue>
    </source>
</reference>
<evidence type="ECO:0000313" key="8">
    <source>
        <dbReference type="Proteomes" id="UP000426265"/>
    </source>
</evidence>
<dbReference type="Proteomes" id="UP000434276">
    <property type="component" value="Unassembled WGS sequence"/>
</dbReference>
<reference evidence="7" key="1">
    <citation type="journal article" date="2016" name="Proc. Natl. Acad. Sci. U.S.A.">
        <title>Chromosome-level assembly of Arabidopsis thaliana Ler reveals the extent of translocation and inversion polymorphisms.</title>
        <authorList>
            <person name="Zapata L."/>
            <person name="Ding J."/>
            <person name="Willing E.M."/>
            <person name="Hartwig B."/>
            <person name="Bezdan D."/>
            <person name="Jiao W.B."/>
            <person name="Patel V."/>
            <person name="Velikkakam James G."/>
            <person name="Koornneef M."/>
            <person name="Ossowski S."/>
            <person name="Schneeberger K."/>
        </authorList>
    </citation>
    <scope>NUCLEOTIDE SEQUENCE [LARGE SCALE GENOMIC DNA]</scope>
    <source>
        <strain evidence="7">cv. Landsberg erecta</strain>
    </source>
</reference>
<evidence type="ECO:0000313" key="2">
    <source>
        <dbReference type="Araport" id="AT3G10405"/>
    </source>
</evidence>
<evidence type="ECO:0000313" key="7">
    <source>
        <dbReference type="Proteomes" id="UP000078284"/>
    </source>
</evidence>
<evidence type="ECO:0000313" key="4">
    <source>
        <dbReference type="EMBL" id="CAD5322616.1"/>
    </source>
</evidence>
<proteinExistence type="predicted"/>
<gene>
    <name evidence="2" type="ordered locus">At3g10405</name>
    <name evidence="5" type="ordered locus">AXX17_At3g10200</name>
    <name evidence="6" type="ORF">AN1_LOCUS12347</name>
    <name evidence="4" type="ORF">AT9943_LOCUS10617</name>
    <name evidence="3" type="ORF">C24_LOCUS12178</name>
</gene>
<dbReference type="PANTHER" id="PTHR35732">
    <property type="entry name" value="OS10G0545100 PROTEIN"/>
    <property type="match status" value="1"/>
</dbReference>
<accession>A0A384LNT5</accession>
<dbReference type="EMBL" id="LUHQ01000003">
    <property type="protein sequence ID" value="OAP02239.1"/>
    <property type="molecule type" value="Genomic_DNA"/>
</dbReference>
<dbReference type="OrthoDB" id="2018221at2759"/>
<reference evidence="3 9" key="3">
    <citation type="submission" date="2019-12" db="EMBL/GenBank/DDBJ databases">
        <authorList>
            <person name="Jiao W.-B."/>
            <person name="Schneeberger K."/>
        </authorList>
    </citation>
    <scope>NUCLEOTIDE SEQUENCE [LARGE SCALE GENOMIC DNA]</scope>
    <source>
        <strain evidence="8">cv. An-1</strain>
        <strain evidence="9">cv. C24</strain>
    </source>
</reference>
<dbReference type="Proteomes" id="UP000516314">
    <property type="component" value="Chromosome 3"/>
</dbReference>
<dbReference type="EMBL" id="CACSHJ010000089">
    <property type="protein sequence ID" value="CAA0381942.1"/>
    <property type="molecule type" value="Genomic_DNA"/>
</dbReference>
<feature type="region of interest" description="Disordered" evidence="1">
    <location>
        <begin position="1"/>
        <end position="20"/>
    </location>
</feature>
<evidence type="ECO:0000313" key="6">
    <source>
        <dbReference type="EMBL" id="VYS56896.1"/>
    </source>
</evidence>
<dbReference type="GeneID" id="820204"/>
<dbReference type="Proteomes" id="UP000426265">
    <property type="component" value="Unassembled WGS sequence"/>
</dbReference>
<dbReference type="PANTHER" id="PTHR35732:SF1">
    <property type="entry name" value="OS10G0545100 PROTEIN"/>
    <property type="match status" value="1"/>
</dbReference>
<dbReference type="RefSeq" id="NP_683545.2">
    <property type="nucleotide sequence ID" value="NM_148703.3"/>
</dbReference>
<dbReference type="KEGG" id="ath:AT3G10405"/>
<dbReference type="Pfam" id="PF12646">
    <property type="entry name" value="DUF3783"/>
    <property type="match status" value="1"/>
</dbReference>
<dbReference type="ExpressionAtlas" id="A0A384LNT5">
    <property type="expression patterns" value="baseline and differential"/>
</dbReference>
<dbReference type="InterPro" id="IPR016621">
    <property type="entry name" value="UCP014543"/>
</dbReference>
<dbReference type="EMBL" id="CACRSJ010000106">
    <property type="protein sequence ID" value="VYS56896.1"/>
    <property type="molecule type" value="Genomic_DNA"/>
</dbReference>
<name>A0A384LNT5_ARATH</name>
<dbReference type="EMBL" id="LR881468">
    <property type="protein sequence ID" value="CAD5322616.1"/>
    <property type="molecule type" value="Genomic_DNA"/>
</dbReference>
<dbReference type="AlphaFoldDB" id="A0A384LNT5"/>
<dbReference type="Araport" id="AT3G10405"/>
<organism evidence="5 7">
    <name type="scientific">Arabidopsis thaliana</name>
    <name type="common">Mouse-ear cress</name>
    <dbReference type="NCBI Taxonomy" id="3702"/>
    <lineage>
        <taxon>Eukaryota</taxon>
        <taxon>Viridiplantae</taxon>
        <taxon>Streptophyta</taxon>
        <taxon>Embryophyta</taxon>
        <taxon>Tracheophyta</taxon>
        <taxon>Spermatophyta</taxon>
        <taxon>Magnoliopsida</taxon>
        <taxon>eudicotyledons</taxon>
        <taxon>Gunneridae</taxon>
        <taxon>Pentapetalae</taxon>
        <taxon>rosids</taxon>
        <taxon>malvids</taxon>
        <taxon>Brassicales</taxon>
        <taxon>Brassicaceae</taxon>
        <taxon>Camelineae</taxon>
        <taxon>Arabidopsis</taxon>
    </lineage>
</organism>
<reference evidence="4 10" key="4">
    <citation type="submission" date="2020-09" db="EMBL/GenBank/DDBJ databases">
        <authorList>
            <person name="Ashkenazy H."/>
        </authorList>
    </citation>
    <scope>NUCLEOTIDE SEQUENCE [LARGE SCALE GENOMIC DNA]</scope>
    <source>
        <strain evidence="10">cv. Cdm-0</strain>
    </source>
</reference>
<feature type="compositionally biased region" description="Low complexity" evidence="1">
    <location>
        <begin position="8"/>
        <end position="20"/>
    </location>
</feature>
<evidence type="ECO:0000313" key="10">
    <source>
        <dbReference type="Proteomes" id="UP000516314"/>
    </source>
</evidence>
<evidence type="ECO:0000313" key="9">
    <source>
        <dbReference type="Proteomes" id="UP000434276"/>
    </source>
</evidence>
<sequence>MSISSLGSAISKPTSSSSSYTYLGSSSRIFGLVTSSLLWTKSKSHHTNTKLKKQKLCVRNSAQEIPKTLEEDSKFVPLDPQDPRFGPPVLLLLGLQLHEAQKIQELLKELDGEFMEIVFCTDDMIKRSLWEAVTTKQPDLKRVKIAESLPRICFLSGLTGEEMMMFIDAFPETGLEPVVFAAMVPNSADKPIFELTEEIMGDHELLTGSSSS</sequence>
<dbReference type="Proteomes" id="UP000078284">
    <property type="component" value="Chromosome 3"/>
</dbReference>
<evidence type="ECO:0000313" key="3">
    <source>
        <dbReference type="EMBL" id="CAA0381942.1"/>
    </source>
</evidence>
<evidence type="ECO:0000313" key="5">
    <source>
        <dbReference type="EMBL" id="OAP02239.1"/>
    </source>
</evidence>
<evidence type="ECO:0000256" key="1">
    <source>
        <dbReference type="SAM" id="MobiDB-lite"/>
    </source>
</evidence>